<reference evidence="6 7" key="1">
    <citation type="submission" date="2016-01" db="EMBL/GenBank/DDBJ databases">
        <title>Genome Sequences of Twelve Sporeforming Bacillus Species Isolated from Foods.</title>
        <authorList>
            <person name="Berendsen E.M."/>
            <person name="Wells-Bennik M.H."/>
            <person name="Krawcyk A.O."/>
            <person name="De Jong A."/>
            <person name="Holsappel S."/>
            <person name="Eijlander R.T."/>
            <person name="Kuipers O.P."/>
        </authorList>
    </citation>
    <scope>NUCLEOTIDE SEQUENCE [LARGE SCALE GENOMIC DNA]</scope>
    <source>
        <strain evidence="6 7">B4099</strain>
    </source>
</reference>
<evidence type="ECO:0000256" key="4">
    <source>
        <dbReference type="ARBA" id="ARBA00022840"/>
    </source>
</evidence>
<dbReference type="InterPro" id="IPR045865">
    <property type="entry name" value="ACT-like_dom_sf"/>
</dbReference>
<name>A0A150JVA6_HEYCO</name>
<evidence type="ECO:0000313" key="7">
    <source>
        <dbReference type="Proteomes" id="UP000075304"/>
    </source>
</evidence>
<dbReference type="SUPFAM" id="SSF55021">
    <property type="entry name" value="ACT-like"/>
    <property type="match status" value="1"/>
</dbReference>
<evidence type="ECO:0000256" key="1">
    <source>
        <dbReference type="ARBA" id="ARBA00013059"/>
    </source>
</evidence>
<keyword evidence="4" id="KW-0067">ATP-binding</keyword>
<gene>
    <name evidence="6" type="ORF">B4099_3799</name>
</gene>
<evidence type="ECO:0000256" key="2">
    <source>
        <dbReference type="ARBA" id="ARBA00022741"/>
    </source>
</evidence>
<evidence type="ECO:0000313" key="6">
    <source>
        <dbReference type="EMBL" id="KYC60684.1"/>
    </source>
</evidence>
<dbReference type="GO" id="GO:0004072">
    <property type="term" value="F:aspartate kinase activity"/>
    <property type="evidence" value="ECO:0007669"/>
    <property type="project" value="UniProtKB-EC"/>
</dbReference>
<dbReference type="InterPro" id="IPR054352">
    <property type="entry name" value="ACT_Aspartokinase"/>
</dbReference>
<dbReference type="PATRIC" id="fig|1398.25.peg.1455"/>
<organism evidence="6 7">
    <name type="scientific">Heyndrickxia coagulans</name>
    <name type="common">Weizmannia coagulans</name>
    <dbReference type="NCBI Taxonomy" id="1398"/>
    <lineage>
        <taxon>Bacteria</taxon>
        <taxon>Bacillati</taxon>
        <taxon>Bacillota</taxon>
        <taxon>Bacilli</taxon>
        <taxon>Bacillales</taxon>
        <taxon>Bacillaceae</taxon>
        <taxon>Heyndrickxia</taxon>
    </lineage>
</organism>
<accession>A0A150JVA6</accession>
<dbReference type="EC" id="2.7.2.4" evidence="1"/>
<dbReference type="Pfam" id="PF22468">
    <property type="entry name" value="ACT_9"/>
    <property type="match status" value="1"/>
</dbReference>
<evidence type="ECO:0000259" key="5">
    <source>
        <dbReference type="Pfam" id="PF22468"/>
    </source>
</evidence>
<dbReference type="Proteomes" id="UP000075304">
    <property type="component" value="Unassembled WGS sequence"/>
</dbReference>
<dbReference type="GO" id="GO:0005524">
    <property type="term" value="F:ATP binding"/>
    <property type="evidence" value="ECO:0007669"/>
    <property type="project" value="UniProtKB-KW"/>
</dbReference>
<keyword evidence="6" id="KW-0808">Transferase</keyword>
<sequence length="58" mass="6669">MFHTIAETGVSIYTVSTSEIKISCVIEERRLHEVIRSLHTVFGLDEHEYVFVTDVSNE</sequence>
<keyword evidence="3 6" id="KW-0418">Kinase</keyword>
<proteinExistence type="predicted"/>
<keyword evidence="2" id="KW-0547">Nucleotide-binding</keyword>
<comment type="caution">
    <text evidence="6">The sequence shown here is derived from an EMBL/GenBank/DDBJ whole genome shotgun (WGS) entry which is preliminary data.</text>
</comment>
<evidence type="ECO:0000256" key="3">
    <source>
        <dbReference type="ARBA" id="ARBA00022777"/>
    </source>
</evidence>
<feature type="domain" description="Aspartokinase ACT" evidence="5">
    <location>
        <begin position="1"/>
        <end position="42"/>
    </location>
</feature>
<dbReference type="Gene3D" id="3.30.2130.10">
    <property type="entry name" value="VC0802-like"/>
    <property type="match status" value="1"/>
</dbReference>
<protein>
    <recommendedName>
        <fullName evidence="1">aspartate kinase</fullName>
        <ecNumber evidence="1">2.7.2.4</ecNumber>
    </recommendedName>
</protein>
<dbReference type="EMBL" id="LQYI01000161">
    <property type="protein sequence ID" value="KYC60684.1"/>
    <property type="molecule type" value="Genomic_DNA"/>
</dbReference>
<dbReference type="AlphaFoldDB" id="A0A150JVA6"/>